<evidence type="ECO:0000313" key="1">
    <source>
        <dbReference type="EMBL" id="MEN3746352.1"/>
    </source>
</evidence>
<proteinExistence type="predicted"/>
<reference evidence="1 2" key="1">
    <citation type="submission" date="2024-05" db="EMBL/GenBank/DDBJ databases">
        <title>Sphingomonas sp. HF-S3 16S ribosomal RNA gene Genome sequencing and assembly.</title>
        <authorList>
            <person name="Lee H."/>
        </authorList>
    </citation>
    <scope>NUCLEOTIDE SEQUENCE [LARGE SCALE GENOMIC DNA]</scope>
    <source>
        <strain evidence="1 2">HF-S3</strain>
    </source>
</reference>
<evidence type="ECO:0000313" key="2">
    <source>
        <dbReference type="Proteomes" id="UP001427805"/>
    </source>
</evidence>
<dbReference type="RefSeq" id="WP_346245356.1">
    <property type="nucleotide sequence ID" value="NZ_JBDIZK010000002.1"/>
</dbReference>
<protein>
    <submittedName>
        <fullName evidence="1">Uncharacterized protein</fullName>
    </submittedName>
</protein>
<organism evidence="1 2">
    <name type="scientific">Sphingomonas rustica</name>
    <dbReference type="NCBI Taxonomy" id="3103142"/>
    <lineage>
        <taxon>Bacteria</taxon>
        <taxon>Pseudomonadati</taxon>
        <taxon>Pseudomonadota</taxon>
        <taxon>Alphaproteobacteria</taxon>
        <taxon>Sphingomonadales</taxon>
        <taxon>Sphingomonadaceae</taxon>
        <taxon>Sphingomonas</taxon>
    </lineage>
</organism>
<keyword evidence="2" id="KW-1185">Reference proteome</keyword>
<sequence length="232" mass="24509">MSIMRLWVIGALCGSLLLGEPQATVYALEAEAPRCDRHGIALAEITAANATTQGAARSLQFIGPQADMLKLWSVTSITGPCAGAAVAYSKGVLHFPYDIGFKLDGSDGALQRVRGAALRNSYSGPVVASPHELIGARLIMADEAQRRALDGHSAIRYVALWKRQGKSLVGTFRVIDGGPAQDVIPLIVTSADLKSVAFFPDLHGSSGRLLVLARNNRSSAEVIGVDWSMKGG</sequence>
<comment type="caution">
    <text evidence="1">The sequence shown here is derived from an EMBL/GenBank/DDBJ whole genome shotgun (WGS) entry which is preliminary data.</text>
</comment>
<dbReference type="EMBL" id="JBDIZK010000002">
    <property type="protein sequence ID" value="MEN3746352.1"/>
    <property type="molecule type" value="Genomic_DNA"/>
</dbReference>
<name>A0ABV0B7J2_9SPHN</name>
<dbReference type="Proteomes" id="UP001427805">
    <property type="component" value="Unassembled WGS sequence"/>
</dbReference>
<accession>A0ABV0B7J2</accession>
<gene>
    <name evidence="1" type="ORF">TPR58_04170</name>
</gene>